<evidence type="ECO:0000313" key="1">
    <source>
        <dbReference type="EMBL" id="JAE32198.1"/>
    </source>
</evidence>
<name>A0A0A9HH17_ARUDO</name>
<organism evidence="1">
    <name type="scientific">Arundo donax</name>
    <name type="common">Giant reed</name>
    <name type="synonym">Donax arundinaceus</name>
    <dbReference type="NCBI Taxonomy" id="35708"/>
    <lineage>
        <taxon>Eukaryota</taxon>
        <taxon>Viridiplantae</taxon>
        <taxon>Streptophyta</taxon>
        <taxon>Embryophyta</taxon>
        <taxon>Tracheophyta</taxon>
        <taxon>Spermatophyta</taxon>
        <taxon>Magnoliopsida</taxon>
        <taxon>Liliopsida</taxon>
        <taxon>Poales</taxon>
        <taxon>Poaceae</taxon>
        <taxon>PACMAD clade</taxon>
        <taxon>Arundinoideae</taxon>
        <taxon>Arundineae</taxon>
        <taxon>Arundo</taxon>
    </lineage>
</organism>
<reference evidence="1" key="2">
    <citation type="journal article" date="2015" name="Data Brief">
        <title>Shoot transcriptome of the giant reed, Arundo donax.</title>
        <authorList>
            <person name="Barrero R.A."/>
            <person name="Guerrero F.D."/>
            <person name="Moolhuijzen P."/>
            <person name="Goolsby J.A."/>
            <person name="Tidwell J."/>
            <person name="Bellgard S.E."/>
            <person name="Bellgard M.I."/>
        </authorList>
    </citation>
    <scope>NUCLEOTIDE SEQUENCE</scope>
    <source>
        <tissue evidence="1">Shoot tissue taken approximately 20 cm above the soil surface</tissue>
    </source>
</reference>
<protein>
    <submittedName>
        <fullName evidence="1">Uncharacterized protein</fullName>
    </submittedName>
</protein>
<accession>A0A0A9HH17</accession>
<reference evidence="1" key="1">
    <citation type="submission" date="2014-09" db="EMBL/GenBank/DDBJ databases">
        <authorList>
            <person name="Magalhaes I.L.F."/>
            <person name="Oliveira U."/>
            <person name="Santos F.R."/>
            <person name="Vidigal T.H.D.A."/>
            <person name="Brescovit A.D."/>
            <person name="Santos A.J."/>
        </authorList>
    </citation>
    <scope>NUCLEOTIDE SEQUENCE</scope>
    <source>
        <tissue evidence="1">Shoot tissue taken approximately 20 cm above the soil surface</tissue>
    </source>
</reference>
<proteinExistence type="predicted"/>
<dbReference type="AlphaFoldDB" id="A0A0A9HH17"/>
<dbReference type="EMBL" id="GBRH01165698">
    <property type="protein sequence ID" value="JAE32198.1"/>
    <property type="molecule type" value="Transcribed_RNA"/>
</dbReference>
<sequence>MLNNYFSASYLYAICYSKSNQNQAYFNILIMIATNPTSKQHSVPFRCTVGQLVHAECTFFVRL</sequence>